<dbReference type="RefSeq" id="WP_154571919.1">
    <property type="nucleotide sequence ID" value="NZ_VUNB01000002.1"/>
</dbReference>
<dbReference type="SUPFAM" id="SSF56266">
    <property type="entry name" value="DmpA/ArgJ-like"/>
    <property type="match status" value="1"/>
</dbReference>
<dbReference type="InterPro" id="IPR016117">
    <property type="entry name" value="ArgJ-like_dom_sf"/>
</dbReference>
<dbReference type="PANTHER" id="PTHR36512">
    <property type="entry name" value="D-AMINOPEPTIDASE"/>
    <property type="match status" value="1"/>
</dbReference>
<name>A0A6A8M515_9FIRM</name>
<accession>A0A6A8M515</accession>
<dbReference type="CDD" id="cd02253">
    <property type="entry name" value="DmpA"/>
    <property type="match status" value="1"/>
</dbReference>
<dbReference type="AlphaFoldDB" id="A0A6A8M515"/>
<dbReference type="Gene3D" id="3.60.70.12">
    <property type="entry name" value="L-amino peptidase D-ALA esterase/amidase"/>
    <property type="match status" value="1"/>
</dbReference>
<comment type="caution">
    <text evidence="2">The sequence shown here is derived from an EMBL/GenBank/DDBJ whole genome shotgun (WGS) entry which is preliminary data.</text>
</comment>
<dbReference type="PANTHER" id="PTHR36512:SF3">
    <property type="entry name" value="BLR5678 PROTEIN"/>
    <property type="match status" value="1"/>
</dbReference>
<evidence type="ECO:0000313" key="2">
    <source>
        <dbReference type="EMBL" id="MST68442.1"/>
    </source>
</evidence>
<dbReference type="Pfam" id="PF03576">
    <property type="entry name" value="Peptidase_S58"/>
    <property type="match status" value="1"/>
</dbReference>
<proteinExistence type="inferred from homology"/>
<dbReference type="InterPro" id="IPR005321">
    <property type="entry name" value="Peptidase_S58_DmpA"/>
</dbReference>
<evidence type="ECO:0000256" key="1">
    <source>
        <dbReference type="ARBA" id="ARBA00007068"/>
    </source>
</evidence>
<gene>
    <name evidence="2" type="ORF">FYJ66_02395</name>
</gene>
<protein>
    <submittedName>
        <fullName evidence="2">P1 family peptidase</fullName>
    </submittedName>
</protein>
<sequence length="355" mass="37475">MGIPSDGWMKLSSRYKRGARDLITDVPGILVGHRTVDDPSRDIHTGVTAIVPADGDVFQEKIPAGVAVINGFGKSAGLLQVEELGTIETPIMLTNTFGVGTGINALTKYMLERHPEIGVSVGTVNCVVTECNDGKLNDIRGMHLTEDDFIQALDSADVTFDEGAVGGGRGMVCMGLKGGIGSASRIVDVGQQGFTVGTLVMTNFGSAGRLRINGEKTSDGKPFYEIMKGLRSSSPYEKDSGSCILIIGTDLPLDSRQLTRIAKRAAAALGKTGSFIGTGSGDIAIAFSNGNRIPYDEKGLFSMRTAGESAMDEIFEATVECLEEAIISSLYHGESMTGIRGNRVRSLAELAAEGR</sequence>
<dbReference type="GO" id="GO:0004177">
    <property type="term" value="F:aminopeptidase activity"/>
    <property type="evidence" value="ECO:0007669"/>
    <property type="project" value="TreeGrafter"/>
</dbReference>
<organism evidence="2">
    <name type="scientific">Baileyella intestinalis</name>
    <dbReference type="NCBI Taxonomy" id="2606709"/>
    <lineage>
        <taxon>Bacteria</taxon>
        <taxon>Bacillati</taxon>
        <taxon>Bacillota</taxon>
        <taxon>Clostridia</taxon>
        <taxon>Peptostreptococcales</taxon>
        <taxon>Anaerovoracaceae</taxon>
        <taxon>Baileyella</taxon>
    </lineage>
</organism>
<dbReference type="EMBL" id="VUNB01000002">
    <property type="protein sequence ID" value="MST68442.1"/>
    <property type="molecule type" value="Genomic_DNA"/>
</dbReference>
<reference evidence="2" key="1">
    <citation type="submission" date="2019-09" db="EMBL/GenBank/DDBJ databases">
        <title>In-depth cultivation of the pig gut microbiome towards novel bacterial diversity and tailored functional studies.</title>
        <authorList>
            <person name="Wylensek D."/>
            <person name="Hitch T.C.A."/>
            <person name="Clavel T."/>
        </authorList>
    </citation>
    <scope>NUCLEOTIDE SEQUENCE</scope>
    <source>
        <strain evidence="2">RF-744-FAT-WT-3</strain>
    </source>
</reference>
<comment type="similarity">
    <text evidence="1">Belongs to the peptidase S58 family.</text>
</comment>